<proteinExistence type="predicted"/>
<reference evidence="2 3" key="1">
    <citation type="submission" date="2015-04" db="EMBL/GenBank/DDBJ databases">
        <authorList>
            <person name="Syromyatnikov M.Y."/>
            <person name="Popov V.N."/>
        </authorList>
    </citation>
    <scope>NUCLEOTIDE SEQUENCE [LARGE SCALE GENOMIC DNA]</scope>
</reference>
<dbReference type="AlphaFoldDB" id="A0A1J1HUQ3"/>
<dbReference type="EMBL" id="CVRI01000021">
    <property type="protein sequence ID" value="CRK91733.1"/>
    <property type="molecule type" value="Genomic_DNA"/>
</dbReference>
<keyword evidence="1" id="KW-1133">Transmembrane helix</keyword>
<gene>
    <name evidence="2" type="ORF">CLUMA_CG005368</name>
</gene>
<accession>A0A1J1HUQ3</accession>
<keyword evidence="1" id="KW-0472">Membrane</keyword>
<sequence length="54" mass="6291">MKSNISFRYFCTELSQDGSSDALDAYLDISRMFHFYIMQLVLLNVLGFMSRITT</sequence>
<evidence type="ECO:0000313" key="3">
    <source>
        <dbReference type="Proteomes" id="UP000183832"/>
    </source>
</evidence>
<protein>
    <submittedName>
        <fullName evidence="2">CLUMA_CG005368, isoform A</fullName>
    </submittedName>
</protein>
<organism evidence="2 3">
    <name type="scientific">Clunio marinus</name>
    <dbReference type="NCBI Taxonomy" id="568069"/>
    <lineage>
        <taxon>Eukaryota</taxon>
        <taxon>Metazoa</taxon>
        <taxon>Ecdysozoa</taxon>
        <taxon>Arthropoda</taxon>
        <taxon>Hexapoda</taxon>
        <taxon>Insecta</taxon>
        <taxon>Pterygota</taxon>
        <taxon>Neoptera</taxon>
        <taxon>Endopterygota</taxon>
        <taxon>Diptera</taxon>
        <taxon>Nematocera</taxon>
        <taxon>Chironomoidea</taxon>
        <taxon>Chironomidae</taxon>
        <taxon>Clunio</taxon>
    </lineage>
</organism>
<evidence type="ECO:0000256" key="1">
    <source>
        <dbReference type="SAM" id="Phobius"/>
    </source>
</evidence>
<feature type="transmembrane region" description="Helical" evidence="1">
    <location>
        <begin position="33"/>
        <end position="52"/>
    </location>
</feature>
<keyword evidence="1" id="KW-0812">Transmembrane</keyword>
<dbReference type="Proteomes" id="UP000183832">
    <property type="component" value="Unassembled WGS sequence"/>
</dbReference>
<evidence type="ECO:0000313" key="2">
    <source>
        <dbReference type="EMBL" id="CRK91733.1"/>
    </source>
</evidence>
<keyword evidence="3" id="KW-1185">Reference proteome</keyword>
<name>A0A1J1HUQ3_9DIPT</name>